<evidence type="ECO:0000313" key="3">
    <source>
        <dbReference type="Proteomes" id="UP001219862"/>
    </source>
</evidence>
<evidence type="ECO:0008006" key="4">
    <source>
        <dbReference type="Google" id="ProtNLM"/>
    </source>
</evidence>
<dbReference type="EMBL" id="JAQQXS010000004">
    <property type="protein sequence ID" value="MDC8784595.1"/>
    <property type="molecule type" value="Genomic_DNA"/>
</dbReference>
<gene>
    <name evidence="2" type="ORF">PRZ01_05275</name>
</gene>
<proteinExistence type="predicted"/>
<feature type="chain" id="PRO_5046783767" description="Transporter" evidence="1">
    <location>
        <begin position="34"/>
        <end position="273"/>
    </location>
</feature>
<name>A0ABT5KQ67_9BURK</name>
<evidence type="ECO:0000256" key="1">
    <source>
        <dbReference type="SAM" id="SignalP"/>
    </source>
</evidence>
<dbReference type="RefSeq" id="WP_273595717.1">
    <property type="nucleotide sequence ID" value="NZ_JAQQXS010000004.1"/>
</dbReference>
<protein>
    <recommendedName>
        <fullName evidence="4">Transporter</fullName>
    </recommendedName>
</protein>
<evidence type="ECO:0000313" key="2">
    <source>
        <dbReference type="EMBL" id="MDC8784595.1"/>
    </source>
</evidence>
<reference evidence="2 3" key="1">
    <citation type="submission" date="2022-10" db="EMBL/GenBank/DDBJ databases">
        <title>paucibacter sp. hw8 Genome sequencing.</title>
        <authorList>
            <person name="Park S."/>
        </authorList>
    </citation>
    <scope>NUCLEOTIDE SEQUENCE [LARGE SCALE GENOMIC DNA]</scope>
    <source>
        <strain evidence="3">hw8</strain>
    </source>
</reference>
<keyword evidence="1" id="KW-0732">Signal</keyword>
<accession>A0ABT5KQ67</accession>
<feature type="signal peptide" evidence="1">
    <location>
        <begin position="1"/>
        <end position="33"/>
    </location>
</feature>
<dbReference type="Proteomes" id="UP001219862">
    <property type="component" value="Unassembled WGS sequence"/>
</dbReference>
<keyword evidence="3" id="KW-1185">Reference proteome</keyword>
<comment type="caution">
    <text evidence="2">The sequence shown here is derived from an EMBL/GenBank/DDBJ whole genome shotgun (WGS) entry which is preliminary data.</text>
</comment>
<organism evidence="2 3">
    <name type="scientific">Roseateles koreensis</name>
    <dbReference type="NCBI Taxonomy" id="2987526"/>
    <lineage>
        <taxon>Bacteria</taxon>
        <taxon>Pseudomonadati</taxon>
        <taxon>Pseudomonadota</taxon>
        <taxon>Betaproteobacteria</taxon>
        <taxon>Burkholderiales</taxon>
        <taxon>Sphaerotilaceae</taxon>
        <taxon>Roseateles</taxon>
    </lineage>
</organism>
<sequence>MATLNLPFRHAKFMRALGLGLLAFWGAVSAIHAQDSSAKEAAKSTDKGTDPTVVSYQAYGKYEYMDLNQGLSSGTLRLGYIMPIGEHDNYSLRFELPVMKVDGLGGNARHDLGDAAIRLGHVFGLTRTHGWVAQAEAIFDTASRPELGRGKNILKGTLIYARFLKDGGIFAPAWVQSVSVSGQAQRSKVNSTTVDFYYVPKLADSQNLLTYDPAINYDWENKSSFVSLAITAGRVIGQAFGGNAIVFVKPTLFAGGARPGNWGLELGYKVVGF</sequence>